<evidence type="ECO:0007829" key="5">
    <source>
        <dbReference type="PeptideAtlas" id="A0A498ML17"/>
    </source>
</evidence>
<sequence>MTGYKDWYRVGSDCVKYFGNPLTFSDAEFSCRSKAPGAHLVSVHDSKAIGDLICIVVKLNPGNIRMWIGAFKLFQSGRFIWTDGSSWNYQIWAPGEPRYISNYGDCAEMNWLRFVAGHTNVTARCPISEPCNVYNFKKDWYKMDNYCVGYFNQTLNFTEAEFSCRKKAPGAHLVSVHSKKHNEILLNIVKKLNPNNPRTWLGAFELFRTGEFLWLDGSFWDYEIWTGNGPNHKYSNTEDCVEMNWNGFAAGRTNVTVRCPKPTSCNVDGFEKHWYKMDNYCVRYYNQPLNFSDAEFSCREKAPGAHLVSVHNKKHNEILLDIVKKFNPNNLRIWLGAFELFQSGKFLWLDGSFWDYEIWTTGEPTNIYNSKEECLEMNWKGFVAGHTNVTEPKPTSCNVNGFKKHWYKMDNYCVRYYNQPLNFSDAEFSCRKKASGAHLVSVHSKKHNKILLDIVKKFNPNNLRIWLGAFELFQSGKFLWLDGSFWDYEIWTTGEPTNIYNSKEECLEMNWKGFVAGCTNDSEWCPMPEPCNVFGFTDWYKVGKHCVKYFNKLLNFTDAEFSCRKTAPGAHLVSVHSEEHNDYLLRIVKKLNPNDLRFWLGGFEFFETGKFSWTDGSFWDFQIWTRGEPNIYTSAEECVEMNWKGFAAGRTNVTESCAMPKSCKVYGFTDWYKAGRYCVKYFNSPLNFTDAELKCRATAPGAHLVSVHSKKHNDYLLCMVQKFNPNNLRFWLGAFELFKSGVFLWTDGSFWDFQIWTSGEPNHMYTSTEDCVEMNWKETGKWNDDSCHVKKNYICAFKWDTVLKPGSEKME</sequence>
<evidence type="ECO:0000313" key="4">
    <source>
        <dbReference type="Proteomes" id="UP000290572"/>
    </source>
</evidence>
<evidence type="ECO:0000259" key="2">
    <source>
        <dbReference type="PROSITE" id="PS50041"/>
    </source>
</evidence>
<dbReference type="CDD" id="cd00037">
    <property type="entry name" value="CLECT"/>
    <property type="match status" value="1"/>
</dbReference>
<dbReference type="InterPro" id="IPR018378">
    <property type="entry name" value="C-type_lectin_CS"/>
</dbReference>
<gene>
    <name evidence="3" type="ORF">ROHU_025336</name>
</gene>
<protein>
    <submittedName>
        <fullName evidence="3">Lectin-like protein</fullName>
    </submittedName>
</protein>
<feature type="domain" description="C-type lectin" evidence="2">
    <location>
        <begin position="542"/>
        <end position="644"/>
    </location>
</feature>
<dbReference type="EMBL" id="QBIY01012653">
    <property type="protein sequence ID" value="RXN20034.1"/>
    <property type="molecule type" value="Genomic_DNA"/>
</dbReference>
<dbReference type="STRING" id="84645.A0A498ML17"/>
<dbReference type="InterPro" id="IPR050111">
    <property type="entry name" value="C-type_lectin/snaclec_domain"/>
</dbReference>
<dbReference type="InterPro" id="IPR016186">
    <property type="entry name" value="C-type_lectin-like/link_sf"/>
</dbReference>
<evidence type="ECO:0000313" key="3">
    <source>
        <dbReference type="EMBL" id="RXN20034.1"/>
    </source>
</evidence>
<dbReference type="Pfam" id="PF00059">
    <property type="entry name" value="Lectin_C"/>
    <property type="match status" value="6"/>
</dbReference>
<dbReference type="SMART" id="SM00034">
    <property type="entry name" value="CLECT"/>
    <property type="match status" value="6"/>
</dbReference>
<dbReference type="InterPro" id="IPR001304">
    <property type="entry name" value="C-type_lectin-like"/>
</dbReference>
<feature type="domain" description="C-type lectin" evidence="2">
    <location>
        <begin position="277"/>
        <end position="380"/>
    </location>
</feature>
<reference evidence="3 4" key="1">
    <citation type="submission" date="2018-03" db="EMBL/GenBank/DDBJ databases">
        <title>Draft genome sequence of Rohu Carp (Labeo rohita).</title>
        <authorList>
            <person name="Das P."/>
            <person name="Kushwaha B."/>
            <person name="Joshi C.G."/>
            <person name="Kumar D."/>
            <person name="Nagpure N.S."/>
            <person name="Sahoo L."/>
            <person name="Das S.P."/>
            <person name="Bit A."/>
            <person name="Patnaik S."/>
            <person name="Meher P.K."/>
            <person name="Jayasankar P."/>
            <person name="Koringa P.G."/>
            <person name="Patel N.V."/>
            <person name="Hinsu A.T."/>
            <person name="Kumar R."/>
            <person name="Pandey M."/>
            <person name="Agarwal S."/>
            <person name="Srivastava S."/>
            <person name="Singh M."/>
            <person name="Iquebal M.A."/>
            <person name="Jaiswal S."/>
            <person name="Angadi U.B."/>
            <person name="Kumar N."/>
            <person name="Raza M."/>
            <person name="Shah T.M."/>
            <person name="Rai A."/>
            <person name="Jena J.K."/>
        </authorList>
    </citation>
    <scope>NUCLEOTIDE SEQUENCE [LARGE SCALE GENOMIC DNA]</scope>
    <source>
        <strain evidence="3">DASCIFA01</strain>
        <tissue evidence="3">Testis</tissue>
    </source>
</reference>
<feature type="domain" description="C-type lectin" evidence="2">
    <location>
        <begin position="10"/>
        <end position="111"/>
    </location>
</feature>
<dbReference type="Gene3D" id="3.10.100.10">
    <property type="entry name" value="Mannose-Binding Protein A, subunit A"/>
    <property type="match status" value="6"/>
</dbReference>
<dbReference type="PANTHER" id="PTHR22803">
    <property type="entry name" value="MANNOSE, PHOSPHOLIPASE, LECTIN RECEPTOR RELATED"/>
    <property type="match status" value="1"/>
</dbReference>
<dbReference type="InterPro" id="IPR016187">
    <property type="entry name" value="CTDL_fold"/>
</dbReference>
<accession>A0A498ML17</accession>
<feature type="domain" description="C-type lectin" evidence="2">
    <location>
        <begin position="674"/>
        <end position="796"/>
    </location>
</feature>
<comment type="caution">
    <text evidence="3">The sequence shown here is derived from an EMBL/GenBank/DDBJ whole genome shotgun (WGS) entry which is preliminary data.</text>
</comment>
<keyword evidence="4" id="KW-1185">Reference proteome</keyword>
<feature type="domain" description="C-type lectin" evidence="2">
    <location>
        <begin position="143"/>
        <end position="246"/>
    </location>
</feature>
<evidence type="ECO:0000256" key="1">
    <source>
        <dbReference type="ARBA" id="ARBA00023157"/>
    </source>
</evidence>
<dbReference type="SUPFAM" id="SSF56436">
    <property type="entry name" value="C-type lectin-like"/>
    <property type="match status" value="6"/>
</dbReference>
<keyword evidence="5" id="KW-1267">Proteomics identification</keyword>
<dbReference type="AlphaFoldDB" id="A0A498ML17"/>
<name>A0A498ML17_LABRO</name>
<dbReference type="Proteomes" id="UP000290572">
    <property type="component" value="Unassembled WGS sequence"/>
</dbReference>
<keyword evidence="1" id="KW-1015">Disulfide bond</keyword>
<dbReference type="PROSITE" id="PS00615">
    <property type="entry name" value="C_TYPE_LECTIN_1"/>
    <property type="match status" value="1"/>
</dbReference>
<proteinExistence type="evidence at protein level"/>
<dbReference type="PROSITE" id="PS50041">
    <property type="entry name" value="C_TYPE_LECTIN_2"/>
    <property type="match status" value="6"/>
</dbReference>
<organism evidence="3 4">
    <name type="scientific">Labeo rohita</name>
    <name type="common">Indian major carp</name>
    <name type="synonym">Cyprinus rohita</name>
    <dbReference type="NCBI Taxonomy" id="84645"/>
    <lineage>
        <taxon>Eukaryota</taxon>
        <taxon>Metazoa</taxon>
        <taxon>Chordata</taxon>
        <taxon>Craniata</taxon>
        <taxon>Vertebrata</taxon>
        <taxon>Euteleostomi</taxon>
        <taxon>Actinopterygii</taxon>
        <taxon>Neopterygii</taxon>
        <taxon>Teleostei</taxon>
        <taxon>Ostariophysi</taxon>
        <taxon>Cypriniformes</taxon>
        <taxon>Cyprinidae</taxon>
        <taxon>Labeoninae</taxon>
        <taxon>Labeonini</taxon>
        <taxon>Labeo</taxon>
    </lineage>
</organism>
<feature type="domain" description="C-type lectin" evidence="2">
    <location>
        <begin position="409"/>
        <end position="512"/>
    </location>
</feature>